<dbReference type="Gene3D" id="1.40.20.10">
    <property type="entry name" value="CHAD domain"/>
    <property type="match status" value="1"/>
</dbReference>
<dbReference type="Gene3D" id="2.10.260.10">
    <property type="match status" value="1"/>
</dbReference>
<evidence type="ECO:0000259" key="1">
    <source>
        <dbReference type="PROSITE" id="PS51708"/>
    </source>
</evidence>
<dbReference type="InterPro" id="IPR007899">
    <property type="entry name" value="CHAD_dom"/>
</dbReference>
<protein>
    <submittedName>
        <fullName evidence="2">CHAD domain-containing protein</fullName>
    </submittedName>
</protein>
<dbReference type="Pfam" id="PF05235">
    <property type="entry name" value="CHAD"/>
    <property type="match status" value="1"/>
</dbReference>
<evidence type="ECO:0000313" key="2">
    <source>
        <dbReference type="EMBL" id="TYR99272.1"/>
    </source>
</evidence>
<comment type="caution">
    <text evidence="2">The sequence shown here is derived from an EMBL/GenBank/DDBJ whole genome shotgun (WGS) entry which is preliminary data.</text>
</comment>
<dbReference type="PROSITE" id="PS51708">
    <property type="entry name" value="CHAD"/>
    <property type="match status" value="1"/>
</dbReference>
<dbReference type="SMART" id="SM00966">
    <property type="entry name" value="SpoVT_AbrB"/>
    <property type="match status" value="2"/>
</dbReference>
<dbReference type="SMART" id="SM00880">
    <property type="entry name" value="CHAD"/>
    <property type="match status" value="1"/>
</dbReference>
<proteinExistence type="predicted"/>
<dbReference type="Proteomes" id="UP000325182">
    <property type="component" value="Unassembled WGS sequence"/>
</dbReference>
<dbReference type="EMBL" id="VTEG01000006">
    <property type="protein sequence ID" value="TYR99272.1"/>
    <property type="molecule type" value="Genomic_DNA"/>
</dbReference>
<accession>A0A5D4MC66</accession>
<dbReference type="InterPro" id="IPR038186">
    <property type="entry name" value="CHAD_dom_sf"/>
</dbReference>
<name>A0A5D4MC66_9BACI</name>
<feature type="domain" description="CHAD" evidence="1">
    <location>
        <begin position="120"/>
        <end position="390"/>
    </location>
</feature>
<dbReference type="RefSeq" id="WP_148953875.1">
    <property type="nucleotide sequence ID" value="NZ_VTEG01000006.1"/>
</dbReference>
<dbReference type="AlphaFoldDB" id="A0A5D4MC66"/>
<organism evidence="2 3">
    <name type="scientific">Rossellomorea vietnamensis</name>
    <dbReference type="NCBI Taxonomy" id="218284"/>
    <lineage>
        <taxon>Bacteria</taxon>
        <taxon>Bacillati</taxon>
        <taxon>Bacillota</taxon>
        <taxon>Bacilli</taxon>
        <taxon>Bacillales</taxon>
        <taxon>Bacillaceae</taxon>
        <taxon>Rossellomorea</taxon>
    </lineage>
</organism>
<evidence type="ECO:0000313" key="3">
    <source>
        <dbReference type="Proteomes" id="UP000325182"/>
    </source>
</evidence>
<dbReference type="InterPro" id="IPR007159">
    <property type="entry name" value="SpoVT-AbrB_dom"/>
</dbReference>
<dbReference type="PANTHER" id="PTHR39339">
    <property type="entry name" value="SLR1444 PROTEIN"/>
    <property type="match status" value="1"/>
</dbReference>
<dbReference type="InterPro" id="IPR037914">
    <property type="entry name" value="SpoVT-AbrB_sf"/>
</dbReference>
<dbReference type="PANTHER" id="PTHR39339:SF1">
    <property type="entry name" value="CHAD DOMAIN-CONTAINING PROTEIN"/>
    <property type="match status" value="1"/>
</dbReference>
<dbReference type="GO" id="GO:0003677">
    <property type="term" value="F:DNA binding"/>
    <property type="evidence" value="ECO:0007669"/>
    <property type="project" value="InterPro"/>
</dbReference>
<dbReference type="SUPFAM" id="SSF89447">
    <property type="entry name" value="AbrB/MazE/MraZ-like"/>
    <property type="match status" value="1"/>
</dbReference>
<reference evidence="2 3" key="1">
    <citation type="submission" date="2019-08" db="EMBL/GenBank/DDBJ databases">
        <title>Bacillus genomes from the desert of Cuatro Cienegas, Coahuila.</title>
        <authorList>
            <person name="Olmedo-Alvarez G."/>
        </authorList>
    </citation>
    <scope>NUCLEOTIDE SEQUENCE [LARGE SCALE GENOMIC DNA]</scope>
    <source>
        <strain evidence="2 3">CH128b_4D</strain>
    </source>
</reference>
<sequence length="390" mass="45431">MNIISVTRTIDDMGRIVFPVDVRKALNLEDYLVMRIDNKSHLIKFGSTGRGKKVPLDESGRLALPPEYLKKLEWETGTVVGLYLQGEEGVLQGSAPSCVICGSNQALLSVKKTLVCEDCIKTGTKAVFEKWSIVLDKLFKKYKGYCEAAITSAGSENVHKARTKGRRLRTLLRFIGLKKEHPLNKRLKEAHDFLGEVREDDVFIEAFEKEAETGQYMDVYKNFAQEAIVEREKHRKKLQQQLPKIIDDEFILLWEAFLRDELEDYIIRLDTETAAIQYEEDFNERVKKYKGIKDKKSDKGLNALHSVRKKAKKLRYIYSFLDLIETKDYSKKAKHYKKFQKEYGDIIDLRDWLNETNRLSEQVDVNENEFPKIRKQLNQNLKKLVKQVRL</sequence>
<gene>
    <name evidence="2" type="ORF">FZC84_10975</name>
</gene>